<evidence type="ECO:0000313" key="4">
    <source>
        <dbReference type="EMBL" id="KAK1767779.1"/>
    </source>
</evidence>
<comment type="caution">
    <text evidence="4">The sequence shown here is derived from an EMBL/GenBank/DDBJ whole genome shotgun (WGS) entry which is preliminary data.</text>
</comment>
<evidence type="ECO:0000256" key="1">
    <source>
        <dbReference type="ARBA" id="ARBA00022737"/>
    </source>
</evidence>
<dbReference type="Gene3D" id="3.40.50.300">
    <property type="entry name" value="P-loop containing nucleotide triphosphate hydrolases"/>
    <property type="match status" value="1"/>
</dbReference>
<name>A0AAJ0C300_9PEZI</name>
<gene>
    <name evidence="4" type="ORF">QBC33DRAFT_58669</name>
</gene>
<dbReference type="PANTHER" id="PTHR10039">
    <property type="entry name" value="AMELOGENIN"/>
    <property type="match status" value="1"/>
</dbReference>
<dbReference type="SUPFAM" id="SSF52540">
    <property type="entry name" value="P-loop containing nucleoside triphosphate hydrolases"/>
    <property type="match status" value="1"/>
</dbReference>
<dbReference type="Pfam" id="PF24809">
    <property type="entry name" value="DUF7708"/>
    <property type="match status" value="1"/>
</dbReference>
<dbReference type="Pfam" id="PF22939">
    <property type="entry name" value="WHD_GPIID"/>
    <property type="match status" value="1"/>
</dbReference>
<evidence type="ECO:0000259" key="3">
    <source>
        <dbReference type="PROSITE" id="PS50837"/>
    </source>
</evidence>
<dbReference type="GeneID" id="85314676"/>
<dbReference type="InterPro" id="IPR056884">
    <property type="entry name" value="NPHP3-like_N"/>
</dbReference>
<sequence>MNFDSSKLADPVSIFKAASEQFRASLSDKQLRLFKEYPDAKTMLMSIQDQVGKHPIQTSVLTRCCQKILALSTKLSPFFEVISLFVSSHPEFAALAWGSLRLVFVLGSNHVLFLERVCQLFQDMGMKLPAYEEFLESLNAAQGRRPVRSPTRLLRAMAYIYADLVQFCFDMCQVFSRKRSKFLSLRGSFIRSLPTTVFSPFNVKYDTLLKRWDQHQQLIQLEMAVITSVEQMDATGRIELMLNKFIEEGGFEDESTKQARRDPAQTKLHLQAWINPPPWLSLFESAQDQRASESTGWFVRHDLVTRWIPEEPELEQSSFRVLSVQGKPGYGKTTLCTTLIEHIWKQTSSSSIGWQGHRTALAFFYFDKQRPDSVSSSAAWRAILMQLLHSMSPSDPDIFDIFLLLRENPRAGQPTASDNEIFSILHLIVQRLDRLFLVFDGVDECLDQRHFLDRLTAICNLPGDALVALFSRPTVILPASLLPNTAVLTLDSTLNLQDIAAFIRLRMASHFDDGLLPPSLHLEDAVTLVADRANGMFLWATLFMDYLQSPHLSIRERREALENLTRLEGLDSLYKAILDSLKKSAFGNARTNIIQAFRLVVCSFRPLHITELQYSIAIPMDRSVDSDDLIPNFSQKLGLLSGALLELDQNQCVRFVHLSVIEYLTNSTDLSSGNDASLEITVDMQGSHRSFACRCLSYLHYSVEANPLAGSPRIIPDPEVQGRRYPLLDYASEFWSFHVLQCLEDLTSSPIGQDFTLLVGLASKFLSSKRSVMVWIEASWMFKRPPQIRHGLHDAFFQKHPQAPSQHDRQLKSGLETAWTALLQLCRDLSDMKNSWAHILMEEPNEIWEPSVSVFNQSPFWQRISGANIAARFEARPDGDHQSICLKTQLSHDGCRLGLIRLYASLRDGRITVFFELWSIDPNIKLREVDLRIPGSCLKPFFQTNQTRPGELSPLEALRDGFQFPATITADLQRTAVPGCVVHIPAPESDQPEFITDHNIDESTQFIDITGNAWRHGPFSFGIEDFQLNYDIQLSGTGEYLMTVHKSNGIVDLRRDLGCQLRLVTIYQDAATRSFTRPSYRHVASLAFKPMFLHHNDRDANWCALLHPRYPIVAIKYQRIIVHRDAQNRSQVMEHVEDTLGEGPGAALWSFGETAVACPGHKSLRFSKFCPERLAFDHDGEYFCGMPVNAEEPRSGTRHYKNAVCPNKTHQPGGSISHPKWQVDLPYLASRPALHNLGELSSYVDESGDHSISQLKDSGNGGVVLATLRKDGLIEAEMVTRLPESISGDYSASVLNNTAAGEKGPQTRRLFLSQANRPFKRHYIQMAEQETKDPAAQLPFVLHRQRETIPMVVGQGQYVVGRGLGFEEKQQMRLEWPGAEREVKRRDMKEYSPPLSDA</sequence>
<dbReference type="Pfam" id="PF24883">
    <property type="entry name" value="NPHP3_N"/>
    <property type="match status" value="1"/>
</dbReference>
<organism evidence="4 5">
    <name type="scientific">Phialemonium atrogriseum</name>
    <dbReference type="NCBI Taxonomy" id="1093897"/>
    <lineage>
        <taxon>Eukaryota</taxon>
        <taxon>Fungi</taxon>
        <taxon>Dikarya</taxon>
        <taxon>Ascomycota</taxon>
        <taxon>Pezizomycotina</taxon>
        <taxon>Sordariomycetes</taxon>
        <taxon>Sordariomycetidae</taxon>
        <taxon>Cephalothecales</taxon>
        <taxon>Cephalothecaceae</taxon>
        <taxon>Phialemonium</taxon>
    </lineage>
</organism>
<keyword evidence="1" id="KW-0677">Repeat</keyword>
<evidence type="ECO:0000313" key="5">
    <source>
        <dbReference type="Proteomes" id="UP001244011"/>
    </source>
</evidence>
<dbReference type="InterPro" id="IPR056125">
    <property type="entry name" value="DUF7708"/>
</dbReference>
<dbReference type="EMBL" id="MU839007">
    <property type="protein sequence ID" value="KAK1767779.1"/>
    <property type="molecule type" value="Genomic_DNA"/>
</dbReference>
<feature type="compositionally biased region" description="Basic and acidic residues" evidence="2">
    <location>
        <begin position="1377"/>
        <end position="1390"/>
    </location>
</feature>
<protein>
    <submittedName>
        <fullName evidence="4">NACHT domain-protein</fullName>
    </submittedName>
</protein>
<dbReference type="Proteomes" id="UP001244011">
    <property type="component" value="Unassembled WGS sequence"/>
</dbReference>
<reference evidence="4" key="1">
    <citation type="submission" date="2023-06" db="EMBL/GenBank/DDBJ databases">
        <title>Genome-scale phylogeny and comparative genomics of the fungal order Sordariales.</title>
        <authorList>
            <consortium name="Lawrence Berkeley National Laboratory"/>
            <person name="Hensen N."/>
            <person name="Bonometti L."/>
            <person name="Westerberg I."/>
            <person name="Brannstrom I.O."/>
            <person name="Guillou S."/>
            <person name="Cros-Aarteil S."/>
            <person name="Calhoun S."/>
            <person name="Haridas S."/>
            <person name="Kuo A."/>
            <person name="Mondo S."/>
            <person name="Pangilinan J."/>
            <person name="Riley R."/>
            <person name="Labutti K."/>
            <person name="Andreopoulos B."/>
            <person name="Lipzen A."/>
            <person name="Chen C."/>
            <person name="Yanf M."/>
            <person name="Daum C."/>
            <person name="Ng V."/>
            <person name="Clum A."/>
            <person name="Steindorff A."/>
            <person name="Ohm R."/>
            <person name="Martin F."/>
            <person name="Silar P."/>
            <person name="Natvig D."/>
            <person name="Lalanne C."/>
            <person name="Gautier V."/>
            <person name="Ament-Velasquez S.L."/>
            <person name="Kruys A."/>
            <person name="Hutchinson M.I."/>
            <person name="Powell A.J."/>
            <person name="Barry K."/>
            <person name="Miller A.N."/>
            <person name="Grigoriev I.V."/>
            <person name="Debuchy R."/>
            <person name="Gladieux P."/>
            <person name="Thoren M.H."/>
            <person name="Johannesson H."/>
        </authorList>
    </citation>
    <scope>NUCLEOTIDE SEQUENCE</scope>
    <source>
        <strain evidence="4">8032-3</strain>
    </source>
</reference>
<feature type="region of interest" description="Disordered" evidence="2">
    <location>
        <begin position="1377"/>
        <end position="1398"/>
    </location>
</feature>
<keyword evidence="5" id="KW-1185">Reference proteome</keyword>
<dbReference type="RefSeq" id="XP_060283992.1">
    <property type="nucleotide sequence ID" value="XM_060431489.1"/>
</dbReference>
<dbReference type="InterPro" id="IPR027417">
    <property type="entry name" value="P-loop_NTPase"/>
</dbReference>
<dbReference type="InterPro" id="IPR054471">
    <property type="entry name" value="GPIID_WHD"/>
</dbReference>
<dbReference type="PROSITE" id="PS50837">
    <property type="entry name" value="NACHT"/>
    <property type="match status" value="1"/>
</dbReference>
<evidence type="ECO:0000256" key="2">
    <source>
        <dbReference type="SAM" id="MobiDB-lite"/>
    </source>
</evidence>
<dbReference type="InterPro" id="IPR007111">
    <property type="entry name" value="NACHT_NTPase"/>
</dbReference>
<proteinExistence type="predicted"/>
<accession>A0AAJ0C300</accession>
<dbReference type="PANTHER" id="PTHR10039:SF15">
    <property type="entry name" value="NACHT DOMAIN-CONTAINING PROTEIN"/>
    <property type="match status" value="1"/>
</dbReference>
<feature type="domain" description="NACHT" evidence="3">
    <location>
        <begin position="320"/>
        <end position="473"/>
    </location>
</feature>